<evidence type="ECO:0000256" key="8">
    <source>
        <dbReference type="ARBA" id="ARBA00022833"/>
    </source>
</evidence>
<dbReference type="SUPFAM" id="SSF57850">
    <property type="entry name" value="RING/U-box"/>
    <property type="match status" value="1"/>
</dbReference>
<reference evidence="18" key="1">
    <citation type="submission" date="2011-05" db="EMBL/GenBank/DDBJ databases">
        <title>Insights into the evolution of the great apes provided by the gorilla genome.</title>
        <authorList>
            <person name="Scally A."/>
        </authorList>
    </citation>
    <scope>NUCLEOTIDE SEQUENCE [LARGE SCALE GENOMIC DNA]</scope>
</reference>
<comment type="function">
    <text evidence="13">Component of a retrotranslocation channel required for peroxisome organization by mediating export of the PEX5 receptor from peroxisomes to the cytosol, thereby promoting PEX5 recycling. The retrotranslocation channel is composed of PEX2, PEX10 and PEX12; each subunit contributing transmembrane segments that coassemble into an open channel that specifically allows the passage of PEX5 through the peroxisomal membrane. PEX12 also regulates PEX5 recycling by activating the E3 ubiquitin-protein ligase activity of PEX10. When PEX5 recycling is compromised, PEX12 stimulates PEX10-mediated polyubiquitination of PEX5, leading to its subsequent degradation.</text>
</comment>
<dbReference type="GO" id="GO:0005778">
    <property type="term" value="C:peroxisomal membrane"/>
    <property type="evidence" value="ECO:0000318"/>
    <property type="project" value="GO_Central"/>
</dbReference>
<dbReference type="Pfam" id="PF04757">
    <property type="entry name" value="Pex2_Pex12"/>
    <property type="match status" value="1"/>
</dbReference>
<dbReference type="GO" id="GO:0016558">
    <property type="term" value="P:protein import into peroxisome matrix"/>
    <property type="evidence" value="ECO:0000318"/>
    <property type="project" value="GO_Central"/>
</dbReference>
<evidence type="ECO:0000256" key="9">
    <source>
        <dbReference type="ARBA" id="ARBA00022927"/>
    </source>
</evidence>
<evidence type="ECO:0000256" key="2">
    <source>
        <dbReference type="ARBA" id="ARBA00004906"/>
    </source>
</evidence>
<evidence type="ECO:0000256" key="15">
    <source>
        <dbReference type="PIRNR" id="PIRNR038074"/>
    </source>
</evidence>
<name>A0A2I2Z5S4_GORGO</name>
<reference evidence="17" key="4">
    <citation type="submission" date="2025-09" db="UniProtKB">
        <authorList>
            <consortium name="Ensembl"/>
        </authorList>
    </citation>
    <scope>IDENTIFICATION</scope>
</reference>
<evidence type="ECO:0000256" key="3">
    <source>
        <dbReference type="ARBA" id="ARBA00008704"/>
    </source>
</evidence>
<protein>
    <recommendedName>
        <fullName evidence="15">Peroxisome assembly protein 12</fullName>
    </recommendedName>
    <alternativeName>
        <fullName evidence="15">Peroxin-12</fullName>
    </alternativeName>
</protein>
<evidence type="ECO:0000256" key="12">
    <source>
        <dbReference type="ARBA" id="ARBA00023140"/>
    </source>
</evidence>
<dbReference type="InterPro" id="IPR006845">
    <property type="entry name" value="Pex_N"/>
</dbReference>
<keyword evidence="12 15" id="KW-0576">Peroxisome</keyword>
<dbReference type="OMA" id="VYCWKCI"/>
<evidence type="ECO:0000256" key="13">
    <source>
        <dbReference type="ARBA" id="ARBA00045862"/>
    </source>
</evidence>
<dbReference type="Proteomes" id="UP000001519">
    <property type="component" value="Chromosome 13"/>
</dbReference>
<feature type="domain" description="Pex N-terminal" evidence="16">
    <location>
        <begin position="23"/>
        <end position="236"/>
    </location>
</feature>
<organism evidence="17 18">
    <name type="scientific">Gorilla gorilla gorilla</name>
    <name type="common">Western lowland gorilla</name>
    <dbReference type="NCBI Taxonomy" id="9595"/>
    <lineage>
        <taxon>Eukaryota</taxon>
        <taxon>Metazoa</taxon>
        <taxon>Chordata</taxon>
        <taxon>Craniata</taxon>
        <taxon>Vertebrata</taxon>
        <taxon>Euteleostomi</taxon>
        <taxon>Mammalia</taxon>
        <taxon>Eutheria</taxon>
        <taxon>Euarchontoglires</taxon>
        <taxon>Primates</taxon>
        <taxon>Haplorrhini</taxon>
        <taxon>Catarrhini</taxon>
        <taxon>Hominidae</taxon>
        <taxon>Gorilla</taxon>
    </lineage>
</organism>
<keyword evidence="10" id="KW-1133">Transmembrane helix</keyword>
<keyword evidence="8" id="KW-0862">Zinc</keyword>
<dbReference type="InParanoid" id="A0A2I2Z5S4"/>
<keyword evidence="18" id="KW-1185">Reference proteome</keyword>
<evidence type="ECO:0000259" key="16">
    <source>
        <dbReference type="Pfam" id="PF04757"/>
    </source>
</evidence>
<keyword evidence="9" id="KW-0653">Protein transport</keyword>
<dbReference type="GO" id="GO:0006513">
    <property type="term" value="P:protein monoubiquitination"/>
    <property type="evidence" value="ECO:0000318"/>
    <property type="project" value="GO_Central"/>
</dbReference>
<evidence type="ECO:0000256" key="1">
    <source>
        <dbReference type="ARBA" id="ARBA00004585"/>
    </source>
</evidence>
<dbReference type="GO" id="GO:0004842">
    <property type="term" value="F:ubiquitin-protein transferase activity"/>
    <property type="evidence" value="ECO:0000318"/>
    <property type="project" value="GO_Central"/>
</dbReference>
<keyword evidence="5" id="KW-0812">Transmembrane</keyword>
<dbReference type="PIRSF" id="PIRSF038074">
    <property type="entry name" value="Peroxisome_assembly_p12"/>
    <property type="match status" value="1"/>
</dbReference>
<dbReference type="STRING" id="9593.ENSGGOP00000042527"/>
<reference evidence="17" key="3">
    <citation type="submission" date="2025-08" db="UniProtKB">
        <authorList>
            <consortium name="Ensembl"/>
        </authorList>
    </citation>
    <scope>IDENTIFICATION</scope>
</reference>
<keyword evidence="4" id="KW-0813">Transport</keyword>
<evidence type="ECO:0000256" key="4">
    <source>
        <dbReference type="ARBA" id="ARBA00022448"/>
    </source>
</evidence>
<evidence type="ECO:0000256" key="5">
    <source>
        <dbReference type="ARBA" id="ARBA00022692"/>
    </source>
</evidence>
<evidence type="ECO:0000256" key="10">
    <source>
        <dbReference type="ARBA" id="ARBA00022989"/>
    </source>
</evidence>
<dbReference type="GeneTree" id="ENSGT00390000016209"/>
<keyword evidence="6" id="KW-0479">Metal-binding</keyword>
<sequence length="328" mass="37268">MAHITTASVAVDQPSIFAVVAQDSLMTAVRLAHQHVFKVLAKSHPTHYGFLWRWFDEIFTLLHLLLQQYYLSRTSAPFSEIFCGLKRIVMGDTHNSHRLASAGLLKEQLWKSIMSLVLLFYLKVKLEKPFLAAYPFVNMAWEGWFLVQLRYILGKSQHHSPLLKLAGVQLGRLTVEDIQALEHRPAEASMIQQPARSVSEKIKSALKKAVRDVAFSLSTGLSVSVFFLQFLDWWCSSENQETIKSLTAPPTPPPPVHLDYNSDCPLLPKMQTVCPLCCKTQVIDTVLATFSYVFHYGCVFHYMRSHQACPITGYPTEVHLIKFYSPEN</sequence>
<reference evidence="17 18" key="2">
    <citation type="journal article" date="2012" name="Nature">
        <title>Insights into hominid evolution from the gorilla genome sequence.</title>
        <authorList>
            <person name="Scally A."/>
            <person name="Dutheil J.Y."/>
            <person name="Hillier L.W."/>
            <person name="Jordan G.E."/>
            <person name="Goodhead I."/>
            <person name="Herrero J."/>
            <person name="Hobolth A."/>
            <person name="Lappalainen T."/>
            <person name="Mailund T."/>
            <person name="Marques-Bonet T."/>
            <person name="McCarthy S."/>
            <person name="Montgomery S.H."/>
            <person name="Schwalie P.C."/>
            <person name="Tang Y.A."/>
            <person name="Ward M.C."/>
            <person name="Xue Y."/>
            <person name="Yngvadottir B."/>
            <person name="Alkan C."/>
            <person name="Andersen L.N."/>
            <person name="Ayub Q."/>
            <person name="Ball E.V."/>
            <person name="Beal K."/>
            <person name="Bradley B.J."/>
            <person name="Chen Y."/>
            <person name="Clee C.M."/>
            <person name="Fitzgerald S."/>
            <person name="Graves T.A."/>
            <person name="Gu Y."/>
            <person name="Heath P."/>
            <person name="Heger A."/>
            <person name="Karakoc E."/>
            <person name="Kolb-Kokocinski A."/>
            <person name="Laird G.K."/>
            <person name="Lunter G."/>
            <person name="Meader S."/>
            <person name="Mort M."/>
            <person name="Mullikin J.C."/>
            <person name="Munch K."/>
            <person name="O'Connor T.D."/>
            <person name="Phillips A.D."/>
            <person name="Prado-Martinez J."/>
            <person name="Rogers A.S."/>
            <person name="Sajjadian S."/>
            <person name="Schmidt D."/>
            <person name="Shaw K."/>
            <person name="Simpson J.T."/>
            <person name="Stenson P.D."/>
            <person name="Turner D.J."/>
            <person name="Vigilant L."/>
            <person name="Vilella A.J."/>
            <person name="Whitener W."/>
            <person name="Zhu B."/>
            <person name="Cooper D.N."/>
            <person name="de Jong P."/>
            <person name="Dermitzakis E.T."/>
            <person name="Eichler E.E."/>
            <person name="Flicek P."/>
            <person name="Goldman N."/>
            <person name="Mundy N.I."/>
            <person name="Ning Z."/>
            <person name="Odom D.T."/>
            <person name="Ponting C.P."/>
            <person name="Quail M.A."/>
            <person name="Ryder O.A."/>
            <person name="Searle S.M."/>
            <person name="Warren W.C."/>
            <person name="Wilson R.K."/>
            <person name="Schierup M.H."/>
            <person name="Rogers J."/>
            <person name="Tyler-Smith C."/>
            <person name="Durbin R."/>
        </authorList>
    </citation>
    <scope>NUCLEOTIDE SEQUENCE [LARGE SCALE GENOMIC DNA]</scope>
</reference>
<evidence type="ECO:0000313" key="17">
    <source>
        <dbReference type="Ensembl" id="ENSGGOP00000042527.1"/>
    </source>
</evidence>
<comment type="pathway">
    <text evidence="2">Protein modification; protein ubiquitination.</text>
</comment>
<accession>A0A2I2Z5S4</accession>
<dbReference type="Ensembl" id="ENSGGOT00000051500.1">
    <property type="protein sequence ID" value="ENSGGOP00000042527.1"/>
    <property type="gene ID" value="ENSGGOG00000041124.1"/>
</dbReference>
<dbReference type="PANTHER" id="PTHR12888">
    <property type="entry name" value="PEROXISOME ASSEMBLY PROTEIN 12 PEROXIN-12"/>
    <property type="match status" value="1"/>
</dbReference>
<comment type="similarity">
    <text evidence="3 15">Belongs to the pex2/pex10/pex12 family.</text>
</comment>
<dbReference type="GO" id="GO:0008270">
    <property type="term" value="F:zinc ion binding"/>
    <property type="evidence" value="ECO:0007669"/>
    <property type="project" value="UniProtKB-KW"/>
</dbReference>
<dbReference type="GO" id="GO:1990429">
    <property type="term" value="C:peroxisomal importomer complex"/>
    <property type="evidence" value="ECO:0000318"/>
    <property type="project" value="GO_Central"/>
</dbReference>
<evidence type="ECO:0000256" key="14">
    <source>
        <dbReference type="ARBA" id="ARBA00046615"/>
    </source>
</evidence>
<comment type="subunit">
    <text evidence="14">Component of the PEX2-PEX10-PEX12 retrotranslocation channel, composed of PEX2, PEX10 and PEX12. Interacts with PEX19 via its cytoplasmic domain.</text>
</comment>
<comment type="subcellular location">
    <subcellularLocation>
        <location evidence="1">Peroxisome membrane</location>
        <topology evidence="1">Multi-pass membrane protein</topology>
    </subcellularLocation>
</comment>
<evidence type="ECO:0000313" key="18">
    <source>
        <dbReference type="Proteomes" id="UP000001519"/>
    </source>
</evidence>
<dbReference type="PANTHER" id="PTHR12888:SF1">
    <property type="entry name" value="PEROXISOME ASSEMBLY PROTEIN 12"/>
    <property type="match status" value="1"/>
</dbReference>
<dbReference type="InterPro" id="IPR017375">
    <property type="entry name" value="PEX12"/>
</dbReference>
<evidence type="ECO:0000256" key="7">
    <source>
        <dbReference type="ARBA" id="ARBA00022771"/>
    </source>
</evidence>
<evidence type="ECO:0000256" key="11">
    <source>
        <dbReference type="ARBA" id="ARBA00023136"/>
    </source>
</evidence>
<keyword evidence="11 15" id="KW-0472">Membrane</keyword>
<proteinExistence type="inferred from homology"/>
<keyword evidence="7" id="KW-0863">Zinc-finger</keyword>
<dbReference type="EMBL" id="CABD030090286">
    <property type="status" value="NOT_ANNOTATED_CDS"/>
    <property type="molecule type" value="Genomic_DNA"/>
</dbReference>
<dbReference type="AlphaFoldDB" id="A0A2I2Z5S4"/>
<evidence type="ECO:0000256" key="6">
    <source>
        <dbReference type="ARBA" id="ARBA00022723"/>
    </source>
</evidence>